<accession>A0A318XLB0</accession>
<feature type="site" description="Increases basicity of active site His" evidence="1">
    <location>
        <position position="152"/>
    </location>
</feature>
<dbReference type="AlphaFoldDB" id="A0A318XLB0"/>
<dbReference type="RefSeq" id="WP_242981244.1">
    <property type="nucleotide sequence ID" value="NZ_QKMR01000013.1"/>
</dbReference>
<dbReference type="Proteomes" id="UP000248132">
    <property type="component" value="Unassembled WGS sequence"/>
</dbReference>
<feature type="domain" description="PglD N-terminal" evidence="3">
    <location>
        <begin position="20"/>
        <end position="96"/>
    </location>
</feature>
<organism evidence="4 5">
    <name type="scientific">Ruminiclostridium sufflavum DSM 19573</name>
    <dbReference type="NCBI Taxonomy" id="1121337"/>
    <lineage>
        <taxon>Bacteria</taxon>
        <taxon>Bacillati</taxon>
        <taxon>Bacillota</taxon>
        <taxon>Clostridia</taxon>
        <taxon>Eubacteriales</taxon>
        <taxon>Oscillospiraceae</taxon>
        <taxon>Ruminiclostridium</taxon>
    </lineage>
</organism>
<name>A0A318XLB0_9FIRM</name>
<dbReference type="Pfam" id="PF17836">
    <property type="entry name" value="PglD_N"/>
    <property type="match status" value="1"/>
</dbReference>
<dbReference type="GO" id="GO:0016746">
    <property type="term" value="F:acyltransferase activity"/>
    <property type="evidence" value="ECO:0007669"/>
    <property type="project" value="UniProtKB-KW"/>
</dbReference>
<dbReference type="Gene3D" id="2.160.10.10">
    <property type="entry name" value="Hexapeptide repeat proteins"/>
    <property type="match status" value="1"/>
</dbReference>
<feature type="binding site" evidence="2">
    <location>
        <position position="84"/>
    </location>
    <ligand>
        <name>substrate</name>
    </ligand>
</feature>
<dbReference type="PANTHER" id="PTHR43300">
    <property type="entry name" value="ACETYLTRANSFERASE"/>
    <property type="match status" value="1"/>
</dbReference>
<evidence type="ECO:0000259" key="3">
    <source>
        <dbReference type="Pfam" id="PF17836"/>
    </source>
</evidence>
<keyword evidence="4" id="KW-0012">Acyltransferase</keyword>
<proteinExistence type="predicted"/>
<dbReference type="InterPro" id="IPR020019">
    <property type="entry name" value="AcTrfase_PglD-like"/>
</dbReference>
<protein>
    <submittedName>
        <fullName evidence="4">Sugar O-acyltransferase (Sialic acid O-acetyltransferase NeuD family)</fullName>
    </submittedName>
</protein>
<evidence type="ECO:0000256" key="2">
    <source>
        <dbReference type="PIRSR" id="PIRSR620019-2"/>
    </source>
</evidence>
<dbReference type="SUPFAM" id="SSF51161">
    <property type="entry name" value="Trimeric LpxA-like enzymes"/>
    <property type="match status" value="1"/>
</dbReference>
<keyword evidence="5" id="KW-1185">Reference proteome</keyword>
<dbReference type="NCBIfam" id="TIGR03570">
    <property type="entry name" value="NeuD_NnaD"/>
    <property type="match status" value="1"/>
</dbReference>
<feature type="binding site" evidence="2">
    <location>
        <position position="160"/>
    </location>
    <ligand>
        <name>acetyl-CoA</name>
        <dbReference type="ChEBI" id="CHEBI:57288"/>
    </ligand>
</feature>
<evidence type="ECO:0000313" key="4">
    <source>
        <dbReference type="EMBL" id="PYG87163.1"/>
    </source>
</evidence>
<feature type="active site" description="Proton acceptor" evidence="1">
    <location>
        <position position="151"/>
    </location>
</feature>
<dbReference type="Gene3D" id="3.40.50.20">
    <property type="match status" value="1"/>
</dbReference>
<feature type="binding site" evidence="2">
    <location>
        <position position="181"/>
    </location>
    <ligand>
        <name>acetyl-CoA</name>
        <dbReference type="ChEBI" id="CHEBI:57288"/>
    </ligand>
</feature>
<dbReference type="PANTHER" id="PTHR43300:SF7">
    <property type="entry name" value="UDP-N-ACETYLBACILLOSAMINE N-ACETYLTRANSFERASE"/>
    <property type="match status" value="1"/>
</dbReference>
<feature type="binding site" evidence="2">
    <location>
        <begin position="27"/>
        <end position="29"/>
    </location>
    <ligand>
        <name>substrate</name>
    </ligand>
</feature>
<dbReference type="InterPro" id="IPR011004">
    <property type="entry name" value="Trimer_LpxA-like_sf"/>
</dbReference>
<comment type="caution">
    <text evidence="4">The sequence shown here is derived from an EMBL/GenBank/DDBJ whole genome shotgun (WGS) entry which is preliminary data.</text>
</comment>
<evidence type="ECO:0000256" key="1">
    <source>
        <dbReference type="PIRSR" id="PIRSR620019-1"/>
    </source>
</evidence>
<keyword evidence="4" id="KW-0808">Transferase</keyword>
<evidence type="ECO:0000313" key="5">
    <source>
        <dbReference type="Proteomes" id="UP000248132"/>
    </source>
</evidence>
<reference evidence="4 5" key="1">
    <citation type="submission" date="2018-06" db="EMBL/GenBank/DDBJ databases">
        <title>Genomic Encyclopedia of Type Strains, Phase I: the one thousand microbial genomes (KMG-I) project.</title>
        <authorList>
            <person name="Kyrpides N."/>
        </authorList>
    </citation>
    <scope>NUCLEOTIDE SEQUENCE [LARGE SCALE GENOMIC DNA]</scope>
    <source>
        <strain evidence="4 5">DSM 19573</strain>
    </source>
</reference>
<dbReference type="InterPro" id="IPR041561">
    <property type="entry name" value="PglD_N"/>
</dbReference>
<dbReference type="CDD" id="cd03360">
    <property type="entry name" value="LbH_AT_putative"/>
    <property type="match status" value="1"/>
</dbReference>
<dbReference type="InterPro" id="IPR050179">
    <property type="entry name" value="Trans_hexapeptide_repeat"/>
</dbReference>
<dbReference type="EMBL" id="QKMR01000013">
    <property type="protein sequence ID" value="PYG87163.1"/>
    <property type="molecule type" value="Genomic_DNA"/>
</dbReference>
<sequence>MNVKNFNIISERNVASVKDKLIIIGASGHGKVAADIAIKMNKWKSIAFLDDDNAIDEALGLKNIGKTVDAMKYKDESEFFIAIGNNTTREKIQEKFINEGLSMVSLIHPSAVIGFAVEIGIGTAVMAGVVINSLTKIGKGCVINTSCSIDHDNVIEDYVHISPGAKLAGTVGIGKGSWIGIGSIVSNNLNVCSDCKIGAGAVVVKNITEPGVYVGVPARKMMK</sequence>
<gene>
    <name evidence="4" type="ORF">LY28_02299</name>
</gene>